<reference evidence="3" key="1">
    <citation type="submission" date="2016-03" db="EMBL/GenBank/DDBJ databases">
        <title>Draft genome sequence of Paenibacillus glacialis DSM 22343.</title>
        <authorList>
            <person name="Shin S.-K."/>
            <person name="Yi H."/>
        </authorList>
    </citation>
    <scope>NUCLEOTIDE SEQUENCE [LARGE SCALE GENOMIC DNA]</scope>
    <source>
        <strain evidence="3">CCUG 60099</strain>
    </source>
</reference>
<evidence type="ECO:0000313" key="3">
    <source>
        <dbReference type="Proteomes" id="UP000093343"/>
    </source>
</evidence>
<dbReference type="PANTHER" id="PTHR22916:SF67">
    <property type="entry name" value="COLANIC ACID BIOSYNTHESIS GLYCOSYL TRANSFERASE WCAE-RELATED"/>
    <property type="match status" value="1"/>
</dbReference>
<dbReference type="InterPro" id="IPR029044">
    <property type="entry name" value="Nucleotide-diphossugar_trans"/>
</dbReference>
<dbReference type="PANTHER" id="PTHR22916">
    <property type="entry name" value="GLYCOSYLTRANSFERASE"/>
    <property type="match status" value="1"/>
</dbReference>
<accession>A0ABX2XEG3</accession>
<dbReference type="CDD" id="cd06433">
    <property type="entry name" value="GT_2_WfgS_like"/>
    <property type="match status" value="1"/>
</dbReference>
<feature type="domain" description="Glycosyltransferase 2-like" evidence="1">
    <location>
        <begin position="10"/>
        <end position="183"/>
    </location>
</feature>
<dbReference type="Gene3D" id="3.90.550.10">
    <property type="entry name" value="Spore Coat Polysaccharide Biosynthesis Protein SpsA, Chain A"/>
    <property type="match status" value="1"/>
</dbReference>
<proteinExistence type="predicted"/>
<comment type="caution">
    <text evidence="2">The sequence shown here is derived from an EMBL/GenBank/DDBJ whole genome shotgun (WGS) entry which is preliminary data.</text>
</comment>
<evidence type="ECO:0000313" key="2">
    <source>
        <dbReference type="EMBL" id="OCB70563.1"/>
    </source>
</evidence>
<sequence length="253" mass="29780">MKIIEPPLVTIITVCYNAVQTLEQTILNVVNQDCKDYEYVIIDGGSTDGTLEIVKKYNDKITHWVSEPDKGIYDAMNKGAAISRGKWLCFMNSGDTFYHTSTLEDLFSKSNIFDENYDVIYGNTNKIYRNFSKIIKPGEIRQIANHLPFCHQSSLVLAEVFKKYNFNLQYKIVADDHLFYSLYKDGYRFGYIDQVISNYEAMEGVSSRKFKNALWENYQIRGGQSKRYWYFRYYLPFLFRNTLHLVYITTFHE</sequence>
<organism evidence="2 3">
    <name type="scientific">Flavobacterium piscis</name>
    <dbReference type="NCBI Taxonomy" id="1114874"/>
    <lineage>
        <taxon>Bacteria</taxon>
        <taxon>Pseudomonadati</taxon>
        <taxon>Bacteroidota</taxon>
        <taxon>Flavobacteriia</taxon>
        <taxon>Flavobacteriales</taxon>
        <taxon>Flavobacteriaceae</taxon>
        <taxon>Flavobacterium</taxon>
    </lineage>
</organism>
<dbReference type="Pfam" id="PF00535">
    <property type="entry name" value="Glycos_transf_2"/>
    <property type="match status" value="1"/>
</dbReference>
<dbReference type="Proteomes" id="UP000093343">
    <property type="component" value="Unassembled WGS sequence"/>
</dbReference>
<dbReference type="InterPro" id="IPR001173">
    <property type="entry name" value="Glyco_trans_2-like"/>
</dbReference>
<evidence type="ECO:0000259" key="1">
    <source>
        <dbReference type="Pfam" id="PF00535"/>
    </source>
</evidence>
<gene>
    <name evidence="2" type="ORF">FLP_17965</name>
</gene>
<dbReference type="EMBL" id="LVEN01000042">
    <property type="protein sequence ID" value="OCB70563.1"/>
    <property type="molecule type" value="Genomic_DNA"/>
</dbReference>
<name>A0ABX2XEG3_9FLAO</name>
<dbReference type="SUPFAM" id="SSF53448">
    <property type="entry name" value="Nucleotide-diphospho-sugar transferases"/>
    <property type="match status" value="1"/>
</dbReference>
<dbReference type="RefSeq" id="WP_083195901.1">
    <property type="nucleotide sequence ID" value="NZ_LVEN01000042.1"/>
</dbReference>
<protein>
    <recommendedName>
        <fullName evidence="1">Glycosyltransferase 2-like domain-containing protein</fullName>
    </recommendedName>
</protein>
<keyword evidence="3" id="KW-1185">Reference proteome</keyword>